<gene>
    <name evidence="2" type="ORF">L873DRAFT_569241</name>
</gene>
<dbReference type="STRING" id="1336337.A0A3N4JYP1"/>
<reference evidence="2 3" key="1">
    <citation type="journal article" date="2018" name="Nat. Ecol. Evol.">
        <title>Pezizomycetes genomes reveal the molecular basis of ectomycorrhizal truffle lifestyle.</title>
        <authorList>
            <person name="Murat C."/>
            <person name="Payen T."/>
            <person name="Noel B."/>
            <person name="Kuo A."/>
            <person name="Morin E."/>
            <person name="Chen J."/>
            <person name="Kohler A."/>
            <person name="Krizsan K."/>
            <person name="Balestrini R."/>
            <person name="Da Silva C."/>
            <person name="Montanini B."/>
            <person name="Hainaut M."/>
            <person name="Levati E."/>
            <person name="Barry K.W."/>
            <person name="Belfiori B."/>
            <person name="Cichocki N."/>
            <person name="Clum A."/>
            <person name="Dockter R.B."/>
            <person name="Fauchery L."/>
            <person name="Guy J."/>
            <person name="Iotti M."/>
            <person name="Le Tacon F."/>
            <person name="Lindquist E.A."/>
            <person name="Lipzen A."/>
            <person name="Malagnac F."/>
            <person name="Mello A."/>
            <person name="Molinier V."/>
            <person name="Miyauchi S."/>
            <person name="Poulain J."/>
            <person name="Riccioni C."/>
            <person name="Rubini A."/>
            <person name="Sitrit Y."/>
            <person name="Splivallo R."/>
            <person name="Traeger S."/>
            <person name="Wang M."/>
            <person name="Zifcakova L."/>
            <person name="Wipf D."/>
            <person name="Zambonelli A."/>
            <person name="Paolocci F."/>
            <person name="Nowrousian M."/>
            <person name="Ottonello S."/>
            <person name="Baldrian P."/>
            <person name="Spatafora J.W."/>
            <person name="Henrissat B."/>
            <person name="Nagy L.G."/>
            <person name="Aury J.M."/>
            <person name="Wincker P."/>
            <person name="Grigoriev I.V."/>
            <person name="Bonfante P."/>
            <person name="Martin F.M."/>
        </authorList>
    </citation>
    <scope>NUCLEOTIDE SEQUENCE [LARGE SCALE GENOMIC DNA]</scope>
    <source>
        <strain evidence="2 3">120613-1</strain>
    </source>
</reference>
<sequence>MLALLKRTPLSLRSQIPSVSGIRAYSATSGYGDEDQTGYGQSTDAPSAGVRNRIDTEHPGPPPPGPPPVGEGKGAGSGGVVETRKPSSMRESRSGNGGGSGKEAQSEDVKQHNKEMAERYGRANNMETDQKVEKGFWSDIGGRDRDP</sequence>
<dbReference type="Proteomes" id="UP000276215">
    <property type="component" value="Unassembled WGS sequence"/>
</dbReference>
<evidence type="ECO:0000313" key="2">
    <source>
        <dbReference type="EMBL" id="RPB01982.1"/>
    </source>
</evidence>
<feature type="region of interest" description="Disordered" evidence="1">
    <location>
        <begin position="15"/>
        <end position="147"/>
    </location>
</feature>
<keyword evidence="3" id="KW-1185">Reference proteome</keyword>
<evidence type="ECO:0000256" key="1">
    <source>
        <dbReference type="SAM" id="MobiDB-lite"/>
    </source>
</evidence>
<organism evidence="2 3">
    <name type="scientific">Choiromyces venosus 120613-1</name>
    <dbReference type="NCBI Taxonomy" id="1336337"/>
    <lineage>
        <taxon>Eukaryota</taxon>
        <taxon>Fungi</taxon>
        <taxon>Dikarya</taxon>
        <taxon>Ascomycota</taxon>
        <taxon>Pezizomycotina</taxon>
        <taxon>Pezizomycetes</taxon>
        <taxon>Pezizales</taxon>
        <taxon>Tuberaceae</taxon>
        <taxon>Choiromyces</taxon>
    </lineage>
</organism>
<dbReference type="EMBL" id="ML120370">
    <property type="protein sequence ID" value="RPB01982.1"/>
    <property type="molecule type" value="Genomic_DNA"/>
</dbReference>
<feature type="compositionally biased region" description="Basic and acidic residues" evidence="1">
    <location>
        <begin position="104"/>
        <end position="121"/>
    </location>
</feature>
<name>A0A3N4JYP1_9PEZI</name>
<proteinExistence type="predicted"/>
<dbReference type="AlphaFoldDB" id="A0A3N4JYP1"/>
<protein>
    <submittedName>
        <fullName evidence="2">Uncharacterized protein</fullName>
    </submittedName>
</protein>
<feature type="compositionally biased region" description="Pro residues" evidence="1">
    <location>
        <begin position="59"/>
        <end position="69"/>
    </location>
</feature>
<feature type="compositionally biased region" description="Basic and acidic residues" evidence="1">
    <location>
        <begin position="82"/>
        <end position="93"/>
    </location>
</feature>
<evidence type="ECO:0000313" key="3">
    <source>
        <dbReference type="Proteomes" id="UP000276215"/>
    </source>
</evidence>
<accession>A0A3N4JYP1</accession>
<feature type="compositionally biased region" description="Basic and acidic residues" evidence="1">
    <location>
        <begin position="128"/>
        <end position="147"/>
    </location>
</feature>
<dbReference type="OrthoDB" id="5334244at2759"/>